<accession>A0A520KUF2</accession>
<dbReference type="InterPro" id="IPR016039">
    <property type="entry name" value="Thiolase-like"/>
</dbReference>
<dbReference type="SUPFAM" id="SSF53901">
    <property type="entry name" value="Thiolase-like"/>
    <property type="match status" value="2"/>
</dbReference>
<reference evidence="4 5" key="1">
    <citation type="journal article" date="2019" name="Nat. Microbiol.">
        <title>Wide diversity of methane and short-chain alkane metabolisms in uncultured archaea.</title>
        <authorList>
            <person name="Borrel G."/>
            <person name="Adam P.S."/>
            <person name="McKay L.J."/>
            <person name="Chen L.X."/>
            <person name="Sierra-Garcia I.N."/>
            <person name="Sieber C.M."/>
            <person name="Letourneur Q."/>
            <person name="Ghozlane A."/>
            <person name="Andersen G.L."/>
            <person name="Li W.J."/>
            <person name="Hallam S.J."/>
            <person name="Muyzer G."/>
            <person name="de Oliveira V.M."/>
            <person name="Inskeep W.P."/>
            <person name="Banfield J.F."/>
            <person name="Gribaldo S."/>
        </authorList>
    </citation>
    <scope>NUCLEOTIDE SEQUENCE [LARGE SCALE GENOMIC DNA]</scope>
    <source>
        <strain evidence="4">NM1b</strain>
    </source>
</reference>
<proteinExistence type="predicted"/>
<dbReference type="InterPro" id="IPR002155">
    <property type="entry name" value="Thiolase"/>
</dbReference>
<protein>
    <submittedName>
        <fullName evidence="4">Thiolase family protein</fullName>
    </submittedName>
</protein>
<dbReference type="Pfam" id="PF00108">
    <property type="entry name" value="Thiolase_N"/>
    <property type="match status" value="1"/>
</dbReference>
<name>A0A520KUF2_9EURY</name>
<dbReference type="PANTHER" id="PTHR42870">
    <property type="entry name" value="ACETYL-COA C-ACETYLTRANSFERASE"/>
    <property type="match status" value="1"/>
</dbReference>
<comment type="caution">
    <text evidence="4">The sequence shown here is derived from an EMBL/GenBank/DDBJ whole genome shotgun (WGS) entry which is preliminary data.</text>
</comment>
<dbReference type="EMBL" id="RXIL01000167">
    <property type="protein sequence ID" value="RZN66264.1"/>
    <property type="molecule type" value="Genomic_DNA"/>
</dbReference>
<dbReference type="InterPro" id="IPR055140">
    <property type="entry name" value="Thiolase_C_2"/>
</dbReference>
<keyword evidence="1" id="KW-0414">Isoprene biosynthesis</keyword>
<dbReference type="AlphaFoldDB" id="A0A520KUF2"/>
<dbReference type="InterPro" id="IPR020616">
    <property type="entry name" value="Thiolase_N"/>
</dbReference>
<dbReference type="Proteomes" id="UP000320766">
    <property type="component" value="Unassembled WGS sequence"/>
</dbReference>
<evidence type="ECO:0000256" key="1">
    <source>
        <dbReference type="ARBA" id="ARBA00023229"/>
    </source>
</evidence>
<evidence type="ECO:0000313" key="4">
    <source>
        <dbReference type="EMBL" id="RZN66264.1"/>
    </source>
</evidence>
<evidence type="ECO:0000259" key="3">
    <source>
        <dbReference type="Pfam" id="PF22691"/>
    </source>
</evidence>
<evidence type="ECO:0000313" key="5">
    <source>
        <dbReference type="Proteomes" id="UP000320766"/>
    </source>
</evidence>
<dbReference type="GO" id="GO:0008299">
    <property type="term" value="P:isoprenoid biosynthetic process"/>
    <property type="evidence" value="ECO:0007669"/>
    <property type="project" value="UniProtKB-KW"/>
</dbReference>
<evidence type="ECO:0000259" key="2">
    <source>
        <dbReference type="Pfam" id="PF00108"/>
    </source>
</evidence>
<feature type="domain" description="Thiolase C-terminal" evidence="3">
    <location>
        <begin position="240"/>
        <end position="377"/>
    </location>
</feature>
<feature type="domain" description="Thiolase N-terminal" evidence="2">
    <location>
        <begin position="6"/>
        <end position="215"/>
    </location>
</feature>
<dbReference type="GO" id="GO:0016747">
    <property type="term" value="F:acyltransferase activity, transferring groups other than amino-acyl groups"/>
    <property type="evidence" value="ECO:0007669"/>
    <property type="project" value="InterPro"/>
</dbReference>
<dbReference type="Pfam" id="PF22691">
    <property type="entry name" value="Thiolase_C_1"/>
    <property type="match status" value="1"/>
</dbReference>
<dbReference type="CDD" id="cd00829">
    <property type="entry name" value="SCP-x_thiolase"/>
    <property type="match status" value="1"/>
</dbReference>
<dbReference type="PIRSF" id="PIRSF000429">
    <property type="entry name" value="Ac-CoA_Ac_transf"/>
    <property type="match status" value="1"/>
</dbReference>
<sequence length="378" mass="40938">MERVGIIGVGQTKYEREKRETFGEMVYEVVKKALDDAGITIEDIDNVVTVSNDFWDGRTISCMAVADASGAYGKDTSTVEGDGAFGALYGLMRVLSGAYNNTLVVAHCKGSESYSSAITNAAFDPIYERILGIDAITSSALQAKRYMTKYLLNEEQFAKVSVKNHKNAKNNPFAQLPLDITVDDVLNSRMLSDPIKLLDASPISDGAAAIILSAERQAKEVSQNPVWIKGVGYCSDAYRIGDRDLAEPNSLRRAAKDAYKMASIENPLKEIDVAEVYDAFSYQELLWMEGLNFCRSGEGGKLIDEGVTEMGGELPVNPSGGVISAHPVLVAGLTRIIEAVLQIRGDAEKRQVPNAEIALAHGINGMCGQSHCVWLLGK</sequence>
<dbReference type="PANTHER" id="PTHR42870:SF7">
    <property type="entry name" value="ACETYL-COA C-ACETYLTRANSFERASE (ACETOACETYL-COA THIOLASE) (ACAB-3)"/>
    <property type="match status" value="1"/>
</dbReference>
<dbReference type="Gene3D" id="3.40.47.10">
    <property type="match status" value="1"/>
</dbReference>
<organism evidence="4 5">
    <name type="scientific">Candidatus Methanolliviera hydrocarbonicum</name>
    <dbReference type="NCBI Taxonomy" id="2491085"/>
    <lineage>
        <taxon>Archaea</taxon>
        <taxon>Methanobacteriati</taxon>
        <taxon>Methanobacteriota</taxon>
        <taxon>Candidatus Methanoliparia</taxon>
        <taxon>Candidatus Methanoliparales</taxon>
        <taxon>Candidatus Methanollivieraceae</taxon>
        <taxon>Candidatus Methanolliviera</taxon>
    </lineage>
</organism>
<gene>
    <name evidence="4" type="ORF">EF807_08655</name>
</gene>